<evidence type="ECO:0000256" key="4">
    <source>
        <dbReference type="PIRSR" id="PIRSR000077-1"/>
    </source>
</evidence>
<keyword evidence="8" id="KW-1185">Reference proteome</keyword>
<evidence type="ECO:0000256" key="5">
    <source>
        <dbReference type="PIRSR" id="PIRSR000077-4"/>
    </source>
</evidence>
<feature type="domain" description="Thioredoxin" evidence="6">
    <location>
        <begin position="1"/>
        <end position="107"/>
    </location>
</feature>
<dbReference type="InterPro" id="IPR005746">
    <property type="entry name" value="Thioredoxin"/>
</dbReference>
<evidence type="ECO:0000256" key="1">
    <source>
        <dbReference type="ARBA" id="ARBA00008987"/>
    </source>
</evidence>
<keyword evidence="5" id="KW-0676">Redox-active center</keyword>
<evidence type="ECO:0000256" key="2">
    <source>
        <dbReference type="ARBA" id="ARBA00023157"/>
    </source>
</evidence>
<dbReference type="InterPro" id="IPR017937">
    <property type="entry name" value="Thioredoxin_CS"/>
</dbReference>
<dbReference type="Pfam" id="PF00085">
    <property type="entry name" value="Thioredoxin"/>
    <property type="match status" value="1"/>
</dbReference>
<dbReference type="GeneID" id="27903880"/>
<dbReference type="EMBL" id="KB456269">
    <property type="protein sequence ID" value="EMF09217.1"/>
    <property type="molecule type" value="Genomic_DNA"/>
</dbReference>
<name>N1QE86_SPHMS</name>
<dbReference type="STRING" id="692275.N1QE86"/>
<dbReference type="PANTHER" id="PTHR46115">
    <property type="entry name" value="THIOREDOXIN-LIKE PROTEIN 1"/>
    <property type="match status" value="1"/>
</dbReference>
<feature type="active site" description="Nucleophile" evidence="4">
    <location>
        <position position="37"/>
    </location>
</feature>
<evidence type="ECO:0000259" key="6">
    <source>
        <dbReference type="PROSITE" id="PS51352"/>
    </source>
</evidence>
<dbReference type="Gene3D" id="3.40.30.10">
    <property type="entry name" value="Glutaredoxin"/>
    <property type="match status" value="1"/>
</dbReference>
<feature type="site" description="Contributes to redox potential value" evidence="4">
    <location>
        <position position="36"/>
    </location>
</feature>
<reference evidence="7 8" key="1">
    <citation type="journal article" date="2012" name="PLoS Pathog.">
        <title>Diverse lifestyles and strategies of plant pathogenesis encoded in the genomes of eighteen Dothideomycetes fungi.</title>
        <authorList>
            <person name="Ohm R.A."/>
            <person name="Feau N."/>
            <person name="Henrissat B."/>
            <person name="Schoch C.L."/>
            <person name="Horwitz B.A."/>
            <person name="Barry K.W."/>
            <person name="Condon B.J."/>
            <person name="Copeland A.C."/>
            <person name="Dhillon B."/>
            <person name="Glaser F."/>
            <person name="Hesse C.N."/>
            <person name="Kosti I."/>
            <person name="LaButti K."/>
            <person name="Lindquist E.A."/>
            <person name="Lucas S."/>
            <person name="Salamov A.A."/>
            <person name="Bradshaw R.E."/>
            <person name="Ciuffetti L."/>
            <person name="Hamelin R.C."/>
            <person name="Kema G.H.J."/>
            <person name="Lawrence C."/>
            <person name="Scott J.A."/>
            <person name="Spatafora J.W."/>
            <person name="Turgeon B.G."/>
            <person name="de Wit P.J.G.M."/>
            <person name="Zhong S."/>
            <person name="Goodwin S.B."/>
            <person name="Grigoriev I.V."/>
        </authorList>
    </citation>
    <scope>NUCLEOTIDE SEQUENCE [LARGE SCALE GENOMIC DNA]</scope>
    <source>
        <strain evidence="7 8">SO2202</strain>
    </source>
</reference>
<dbReference type="InterPro" id="IPR013766">
    <property type="entry name" value="Thioredoxin_domain"/>
</dbReference>
<dbReference type="OMA" id="HIHYVTD"/>
<feature type="disulfide bond" description="Redox-active" evidence="5">
    <location>
        <begin position="34"/>
        <end position="37"/>
    </location>
</feature>
<dbReference type="OrthoDB" id="10263751at2759"/>
<dbReference type="PIRSF" id="PIRSF000077">
    <property type="entry name" value="Thioredoxin"/>
    <property type="match status" value="1"/>
</dbReference>
<dbReference type="RefSeq" id="XP_016757338.1">
    <property type="nucleotide sequence ID" value="XM_016906743.1"/>
</dbReference>
<accession>N1QE86</accession>
<organism evidence="7 8">
    <name type="scientific">Sphaerulina musiva (strain SO2202)</name>
    <name type="common">Poplar stem canker fungus</name>
    <name type="synonym">Septoria musiva</name>
    <dbReference type="NCBI Taxonomy" id="692275"/>
    <lineage>
        <taxon>Eukaryota</taxon>
        <taxon>Fungi</taxon>
        <taxon>Dikarya</taxon>
        <taxon>Ascomycota</taxon>
        <taxon>Pezizomycotina</taxon>
        <taxon>Dothideomycetes</taxon>
        <taxon>Dothideomycetidae</taxon>
        <taxon>Mycosphaerellales</taxon>
        <taxon>Mycosphaerellaceae</taxon>
        <taxon>Sphaerulina</taxon>
    </lineage>
</organism>
<dbReference type="GO" id="GO:0015035">
    <property type="term" value="F:protein-disulfide reductase activity"/>
    <property type="evidence" value="ECO:0007669"/>
    <property type="project" value="InterPro"/>
</dbReference>
<dbReference type="PROSITE" id="PS51352">
    <property type="entry name" value="THIOREDOXIN_2"/>
    <property type="match status" value="1"/>
</dbReference>
<evidence type="ECO:0000313" key="7">
    <source>
        <dbReference type="EMBL" id="EMF09217.1"/>
    </source>
</evidence>
<feature type="site" description="Deprotonates C-terminal active site Cys" evidence="4">
    <location>
        <position position="28"/>
    </location>
</feature>
<keyword evidence="2 5" id="KW-1015">Disulfide bond</keyword>
<dbReference type="CDD" id="cd02947">
    <property type="entry name" value="TRX_family"/>
    <property type="match status" value="1"/>
</dbReference>
<dbReference type="SUPFAM" id="SSF52833">
    <property type="entry name" value="Thioredoxin-like"/>
    <property type="match status" value="1"/>
</dbReference>
<dbReference type="PROSITE" id="PS00194">
    <property type="entry name" value="THIOREDOXIN_1"/>
    <property type="match status" value="1"/>
</dbReference>
<dbReference type="eggNOG" id="KOG0907">
    <property type="taxonomic scope" value="Eukaryota"/>
</dbReference>
<evidence type="ECO:0000256" key="3">
    <source>
        <dbReference type="PIRNR" id="PIRNR000077"/>
    </source>
</evidence>
<dbReference type="InterPro" id="IPR036249">
    <property type="entry name" value="Thioredoxin-like_sf"/>
</dbReference>
<evidence type="ECO:0000313" key="8">
    <source>
        <dbReference type="Proteomes" id="UP000016931"/>
    </source>
</evidence>
<dbReference type="PRINTS" id="PR00421">
    <property type="entry name" value="THIOREDOXIN"/>
</dbReference>
<proteinExistence type="inferred from homology"/>
<dbReference type="HOGENOM" id="CLU_090389_14_5_1"/>
<protein>
    <recommendedName>
        <fullName evidence="3">Thioredoxin</fullName>
    </recommendedName>
</protein>
<dbReference type="FunFam" id="3.40.30.10:FF:000245">
    <property type="entry name" value="Thioredoxin"/>
    <property type="match status" value="1"/>
</dbReference>
<feature type="site" description="Contributes to redox potential value" evidence="4">
    <location>
        <position position="35"/>
    </location>
</feature>
<feature type="active site" description="Nucleophile" evidence="4">
    <location>
        <position position="34"/>
    </location>
</feature>
<comment type="similarity">
    <text evidence="1 3">Belongs to the thioredoxin family.</text>
</comment>
<sequence length="107" mass="11681">MGQGVHNLQTTAEYKTAMDEKDVLQVIDCYATWCGPCKVIAPQVSKFADEFPAAKFYKIDVDELPEVAQELAVRAMPTFLLFKNGHKVGEVVGANPPALKAAIEKAL</sequence>
<gene>
    <name evidence="7" type="ORF">SEPMUDRAFT_151325</name>
</gene>
<dbReference type="Proteomes" id="UP000016931">
    <property type="component" value="Unassembled WGS sequence"/>
</dbReference>
<dbReference type="AlphaFoldDB" id="N1QE86"/>